<evidence type="ECO:0000256" key="3">
    <source>
        <dbReference type="ARBA" id="ARBA00022729"/>
    </source>
</evidence>
<evidence type="ECO:0000256" key="4">
    <source>
        <dbReference type="ARBA" id="ARBA00022801"/>
    </source>
</evidence>
<comment type="similarity">
    <text evidence="1">Belongs to the peptidase S28 family.</text>
</comment>
<evidence type="ECO:0000313" key="7">
    <source>
        <dbReference type="EnsemblProtists" id="EOD34440"/>
    </source>
</evidence>
<keyword evidence="4" id="KW-0378">Hydrolase</keyword>
<evidence type="ECO:0000256" key="1">
    <source>
        <dbReference type="ARBA" id="ARBA00011079"/>
    </source>
</evidence>
<dbReference type="PANTHER" id="PTHR11010">
    <property type="entry name" value="PROTEASE S28 PRO-X CARBOXYPEPTIDASE-RELATED"/>
    <property type="match status" value="1"/>
</dbReference>
<dbReference type="STRING" id="2903.R1F6A9"/>
<organism evidence="7 8">
    <name type="scientific">Emiliania huxleyi (strain CCMP1516)</name>
    <dbReference type="NCBI Taxonomy" id="280463"/>
    <lineage>
        <taxon>Eukaryota</taxon>
        <taxon>Haptista</taxon>
        <taxon>Haptophyta</taxon>
        <taxon>Prymnesiophyceae</taxon>
        <taxon>Isochrysidales</taxon>
        <taxon>Noelaerhabdaceae</taxon>
        <taxon>Emiliania</taxon>
    </lineage>
</organism>
<dbReference type="GO" id="GO:0008239">
    <property type="term" value="F:dipeptidyl-peptidase activity"/>
    <property type="evidence" value="ECO:0007669"/>
    <property type="project" value="TreeGrafter"/>
</dbReference>
<dbReference type="EnsemblProtists" id="EOD34440">
    <property type="protein sequence ID" value="EOD34440"/>
    <property type="gene ID" value="EMIHUDRAFT_71431"/>
</dbReference>
<dbReference type="RefSeq" id="XP_005786869.1">
    <property type="nucleotide sequence ID" value="XM_005786812.1"/>
</dbReference>
<dbReference type="InterPro" id="IPR042269">
    <property type="entry name" value="Ser_carbopepase_S28_SKS"/>
</dbReference>
<dbReference type="KEGG" id="ehx:EMIHUDRAFT_71431"/>
<dbReference type="PaxDb" id="2903-EOD34440"/>
<protein>
    <recommendedName>
        <fullName evidence="9">Lysosomal Pro-X carboxypeptidase</fullName>
    </recommendedName>
</protein>
<dbReference type="Proteomes" id="UP000013827">
    <property type="component" value="Unassembled WGS sequence"/>
</dbReference>
<sequence>MAIGPPDLNGDGVPGAGPISEAPALRSQAVPPVIELEVGRPVPSTANCTLRWIDQPLDHFSHSASGRTYRQRFFFNADSWEVGRGPIFFYVGNEANVEKYVNATGLMWESARPFGAMLVWAEHRFYGESVPAEAGEGRGHPYLTHELALADYAVLIAKLRADFDANASPVFVFGGSYGGKLAAWMRLKYPASVAGAISSSAPLLAFRGEEPEWDSGLLPSQPDRTRSSTASHYSERCSANLRASFPLITAAAATAGGRRSLADFFHLCHVPADADAASMLKYWVRDAFDRLAMGNYPWPSDYIAGTPAKPMPAWPLGAACQQLDFDAPLDVYNFVDSPLAESNVDAVADDASDTDDDFEHAAALLTAVRRAASAMPDSYWFSTDGVRDMFWHQPYNQSLVDEHCAAAWGLKAPPRGKWISEEYGGRALIRGASNIVFTSGGFDGWASAGIATNVTNAEIHSLLVPDGAPPPPA</sequence>
<evidence type="ECO:0000256" key="6">
    <source>
        <dbReference type="SAM" id="MobiDB-lite"/>
    </source>
</evidence>
<dbReference type="OMA" id="KETSKRC"/>
<keyword evidence="3" id="KW-0732">Signal</keyword>
<dbReference type="AlphaFoldDB" id="A0A0D3KFA5"/>
<dbReference type="Pfam" id="PF05577">
    <property type="entry name" value="Peptidase_S28"/>
    <property type="match status" value="1"/>
</dbReference>
<dbReference type="GO" id="GO:0070008">
    <property type="term" value="F:serine-type exopeptidase activity"/>
    <property type="evidence" value="ECO:0007669"/>
    <property type="project" value="InterPro"/>
</dbReference>
<dbReference type="HOGENOM" id="CLU_020959_0_0_1"/>
<dbReference type="InterPro" id="IPR008758">
    <property type="entry name" value="Peptidase_S28"/>
</dbReference>
<dbReference type="eggNOG" id="KOG2183">
    <property type="taxonomic scope" value="Eukaryota"/>
</dbReference>
<evidence type="ECO:0000256" key="5">
    <source>
        <dbReference type="ARBA" id="ARBA00023180"/>
    </source>
</evidence>
<keyword evidence="5" id="KW-0325">Glycoprotein</keyword>
<name>A0A0D3KFA5_EMIH1</name>
<dbReference type="Gene3D" id="1.20.120.980">
    <property type="entry name" value="Serine carboxypeptidase S28, SKS domain"/>
    <property type="match status" value="1"/>
</dbReference>
<keyword evidence="8" id="KW-1185">Reference proteome</keyword>
<feature type="region of interest" description="Disordered" evidence="6">
    <location>
        <begin position="1"/>
        <end position="21"/>
    </location>
</feature>
<evidence type="ECO:0000256" key="2">
    <source>
        <dbReference type="ARBA" id="ARBA00022670"/>
    </source>
</evidence>
<dbReference type="GeneID" id="17279710"/>
<keyword evidence="2" id="KW-0645">Protease</keyword>
<dbReference type="GO" id="GO:0006508">
    <property type="term" value="P:proteolysis"/>
    <property type="evidence" value="ECO:0007669"/>
    <property type="project" value="UniProtKB-KW"/>
</dbReference>
<dbReference type="Gene3D" id="3.40.50.1820">
    <property type="entry name" value="alpha/beta hydrolase"/>
    <property type="match status" value="1"/>
</dbReference>
<reference evidence="8" key="1">
    <citation type="journal article" date="2013" name="Nature">
        <title>Pan genome of the phytoplankton Emiliania underpins its global distribution.</title>
        <authorList>
            <person name="Read B.A."/>
            <person name="Kegel J."/>
            <person name="Klute M.J."/>
            <person name="Kuo A."/>
            <person name="Lefebvre S.C."/>
            <person name="Maumus F."/>
            <person name="Mayer C."/>
            <person name="Miller J."/>
            <person name="Monier A."/>
            <person name="Salamov A."/>
            <person name="Young J."/>
            <person name="Aguilar M."/>
            <person name="Claverie J.M."/>
            <person name="Frickenhaus S."/>
            <person name="Gonzalez K."/>
            <person name="Herman E.K."/>
            <person name="Lin Y.C."/>
            <person name="Napier J."/>
            <person name="Ogata H."/>
            <person name="Sarno A.F."/>
            <person name="Shmutz J."/>
            <person name="Schroeder D."/>
            <person name="de Vargas C."/>
            <person name="Verret F."/>
            <person name="von Dassow P."/>
            <person name="Valentin K."/>
            <person name="Van de Peer Y."/>
            <person name="Wheeler G."/>
            <person name="Dacks J.B."/>
            <person name="Delwiche C.F."/>
            <person name="Dyhrman S.T."/>
            <person name="Glockner G."/>
            <person name="John U."/>
            <person name="Richards T."/>
            <person name="Worden A.Z."/>
            <person name="Zhang X."/>
            <person name="Grigoriev I.V."/>
            <person name="Allen A.E."/>
            <person name="Bidle K."/>
            <person name="Borodovsky M."/>
            <person name="Bowler C."/>
            <person name="Brownlee C."/>
            <person name="Cock J.M."/>
            <person name="Elias M."/>
            <person name="Gladyshev V.N."/>
            <person name="Groth M."/>
            <person name="Guda C."/>
            <person name="Hadaegh A."/>
            <person name="Iglesias-Rodriguez M.D."/>
            <person name="Jenkins J."/>
            <person name="Jones B.M."/>
            <person name="Lawson T."/>
            <person name="Leese F."/>
            <person name="Lindquist E."/>
            <person name="Lobanov A."/>
            <person name="Lomsadze A."/>
            <person name="Malik S.B."/>
            <person name="Marsh M.E."/>
            <person name="Mackinder L."/>
            <person name="Mock T."/>
            <person name="Mueller-Roeber B."/>
            <person name="Pagarete A."/>
            <person name="Parker M."/>
            <person name="Probert I."/>
            <person name="Quesneville H."/>
            <person name="Raines C."/>
            <person name="Rensing S.A."/>
            <person name="Riano-Pachon D.M."/>
            <person name="Richier S."/>
            <person name="Rokitta S."/>
            <person name="Shiraiwa Y."/>
            <person name="Soanes D.M."/>
            <person name="van der Giezen M."/>
            <person name="Wahlund T.M."/>
            <person name="Williams B."/>
            <person name="Wilson W."/>
            <person name="Wolfe G."/>
            <person name="Wurch L.L."/>
        </authorList>
    </citation>
    <scope>NUCLEOTIDE SEQUENCE</scope>
</reference>
<dbReference type="SUPFAM" id="SSF53474">
    <property type="entry name" value="alpha/beta-Hydrolases"/>
    <property type="match status" value="2"/>
</dbReference>
<dbReference type="InterPro" id="IPR029058">
    <property type="entry name" value="AB_hydrolase_fold"/>
</dbReference>
<evidence type="ECO:0000313" key="8">
    <source>
        <dbReference type="Proteomes" id="UP000013827"/>
    </source>
</evidence>
<accession>A0A0D3KFA5</accession>
<dbReference type="PANTHER" id="PTHR11010:SF38">
    <property type="entry name" value="LYSOSOMAL PRO-X CARBOXYPEPTIDASE"/>
    <property type="match status" value="1"/>
</dbReference>
<reference evidence="7" key="2">
    <citation type="submission" date="2024-10" db="UniProtKB">
        <authorList>
            <consortium name="EnsemblProtists"/>
        </authorList>
    </citation>
    <scope>IDENTIFICATION</scope>
</reference>
<proteinExistence type="inferred from homology"/>
<evidence type="ECO:0008006" key="9">
    <source>
        <dbReference type="Google" id="ProtNLM"/>
    </source>
</evidence>